<dbReference type="GO" id="GO:0016757">
    <property type="term" value="F:glycosyltransferase activity"/>
    <property type="evidence" value="ECO:0007669"/>
    <property type="project" value="InterPro"/>
</dbReference>
<feature type="domain" description="Glycosyl transferase family 1" evidence="2">
    <location>
        <begin position="189"/>
        <end position="345"/>
    </location>
</feature>
<evidence type="ECO:0008006" key="6">
    <source>
        <dbReference type="Google" id="ProtNLM"/>
    </source>
</evidence>
<evidence type="ECO:0000313" key="5">
    <source>
        <dbReference type="Proteomes" id="UP000177629"/>
    </source>
</evidence>
<proteinExistence type="predicted"/>
<dbReference type="Proteomes" id="UP000177629">
    <property type="component" value="Unassembled WGS sequence"/>
</dbReference>
<dbReference type="SUPFAM" id="SSF53756">
    <property type="entry name" value="UDP-Glycosyltransferase/glycogen phosphorylase"/>
    <property type="match status" value="1"/>
</dbReference>
<gene>
    <name evidence="4" type="ORF">A2806_02790</name>
</gene>
<protein>
    <recommendedName>
        <fullName evidence="6">Glycosyl transferase family 1 domain-containing protein</fullName>
    </recommendedName>
</protein>
<name>A0A1G2PLI2_9BACT</name>
<comment type="caution">
    <text evidence="4">The sequence shown here is derived from an EMBL/GenBank/DDBJ whole genome shotgun (WGS) entry which is preliminary data.</text>
</comment>
<evidence type="ECO:0000256" key="1">
    <source>
        <dbReference type="ARBA" id="ARBA00022679"/>
    </source>
</evidence>
<dbReference type="Pfam" id="PF13439">
    <property type="entry name" value="Glyco_transf_4"/>
    <property type="match status" value="1"/>
</dbReference>
<dbReference type="AlphaFoldDB" id="A0A1G2PLI2"/>
<dbReference type="GO" id="GO:0009103">
    <property type="term" value="P:lipopolysaccharide biosynthetic process"/>
    <property type="evidence" value="ECO:0007669"/>
    <property type="project" value="TreeGrafter"/>
</dbReference>
<organism evidence="4 5">
    <name type="scientific">Candidatus Terrybacteria bacterium RIFCSPHIGHO2_01_FULL_48_17</name>
    <dbReference type="NCBI Taxonomy" id="1802362"/>
    <lineage>
        <taxon>Bacteria</taxon>
        <taxon>Candidatus Terryibacteriota</taxon>
    </lineage>
</organism>
<dbReference type="FunFam" id="3.40.50.2000:FF:000119">
    <property type="entry name" value="Glycosyl transferase group 1"/>
    <property type="match status" value="1"/>
</dbReference>
<feature type="domain" description="Glycosyltransferase subfamily 4-like N-terminal" evidence="3">
    <location>
        <begin position="17"/>
        <end position="176"/>
    </location>
</feature>
<dbReference type="InterPro" id="IPR001296">
    <property type="entry name" value="Glyco_trans_1"/>
</dbReference>
<evidence type="ECO:0000259" key="2">
    <source>
        <dbReference type="Pfam" id="PF00534"/>
    </source>
</evidence>
<dbReference type="PANTHER" id="PTHR46401:SF2">
    <property type="entry name" value="GLYCOSYLTRANSFERASE WBBK-RELATED"/>
    <property type="match status" value="1"/>
</dbReference>
<evidence type="ECO:0000313" key="4">
    <source>
        <dbReference type="EMBL" id="OHA48501.1"/>
    </source>
</evidence>
<sequence>MRVGIDVRSLASKPYTGVANVARHLLPALFALAPHNQFVLYFVSDRDVPHDVALWEGRFSNVHILARRIPGRIFDVAMRFFPYVIWDYAPDCDVLFSPNINLVRTKAPRVVVVHDLSFVRYPEFLSPLQRYWHWLMVPKKQAKAAEAIVVPSFATKQDMVRLWGIAEGKIHVVQWGAPIVRVQSSRIRYQENPYILSVGTVEPRKNFLTLVRAFGMLNNKKARLLLVGPWAQGMVELKGVIANSSARDRIELKGFVSEEEKEKLLSAASIFVYPSLLEGFGLPVLEAMSAGVPVIASNRSSLPEVVGDAGVLADPWKAEEIAAAIDAILDDFELAQELSQRGKERAKQFSWERAAQQTLEILREAAKSRA</sequence>
<dbReference type="STRING" id="1802362.A2806_02790"/>
<dbReference type="Gene3D" id="3.40.50.2000">
    <property type="entry name" value="Glycogen Phosphorylase B"/>
    <property type="match status" value="2"/>
</dbReference>
<dbReference type="EMBL" id="MHSS01000006">
    <property type="protein sequence ID" value="OHA48501.1"/>
    <property type="molecule type" value="Genomic_DNA"/>
</dbReference>
<dbReference type="InterPro" id="IPR028098">
    <property type="entry name" value="Glyco_trans_4-like_N"/>
</dbReference>
<keyword evidence="1" id="KW-0808">Transferase</keyword>
<dbReference type="PANTHER" id="PTHR46401">
    <property type="entry name" value="GLYCOSYLTRANSFERASE WBBK-RELATED"/>
    <property type="match status" value="1"/>
</dbReference>
<dbReference type="Pfam" id="PF00534">
    <property type="entry name" value="Glycos_transf_1"/>
    <property type="match status" value="1"/>
</dbReference>
<accession>A0A1G2PLI2</accession>
<reference evidence="4 5" key="1">
    <citation type="journal article" date="2016" name="Nat. Commun.">
        <title>Thousands of microbial genomes shed light on interconnected biogeochemical processes in an aquifer system.</title>
        <authorList>
            <person name="Anantharaman K."/>
            <person name="Brown C.T."/>
            <person name="Hug L.A."/>
            <person name="Sharon I."/>
            <person name="Castelle C.J."/>
            <person name="Probst A.J."/>
            <person name="Thomas B.C."/>
            <person name="Singh A."/>
            <person name="Wilkins M.J."/>
            <person name="Karaoz U."/>
            <person name="Brodie E.L."/>
            <person name="Williams K.H."/>
            <person name="Hubbard S.S."/>
            <person name="Banfield J.F."/>
        </authorList>
    </citation>
    <scope>NUCLEOTIDE SEQUENCE [LARGE SCALE GENOMIC DNA]</scope>
</reference>
<dbReference type="CDD" id="cd03809">
    <property type="entry name" value="GT4_MtfB-like"/>
    <property type="match status" value="1"/>
</dbReference>
<evidence type="ECO:0000259" key="3">
    <source>
        <dbReference type="Pfam" id="PF13439"/>
    </source>
</evidence>